<dbReference type="InterPro" id="IPR050090">
    <property type="entry name" value="Tyrosine_recombinase_XerCD"/>
</dbReference>
<dbReference type="Gene3D" id="1.10.443.10">
    <property type="entry name" value="Intergrase catalytic core"/>
    <property type="match status" value="1"/>
</dbReference>
<dbReference type="GO" id="GO:0003677">
    <property type="term" value="F:DNA binding"/>
    <property type="evidence" value="ECO:0007669"/>
    <property type="project" value="UniProtKB-KW"/>
</dbReference>
<dbReference type="GO" id="GO:0006310">
    <property type="term" value="P:DNA recombination"/>
    <property type="evidence" value="ECO:0007669"/>
    <property type="project" value="UniProtKB-KW"/>
</dbReference>
<evidence type="ECO:0000313" key="4">
    <source>
        <dbReference type="EMBL" id="MBO8469828.1"/>
    </source>
</evidence>
<comment type="caution">
    <text evidence="4">The sequence shown here is derived from an EMBL/GenBank/DDBJ whole genome shotgun (WGS) entry which is preliminary data.</text>
</comment>
<dbReference type="EMBL" id="JADIMF010000145">
    <property type="protein sequence ID" value="MBO8469828.1"/>
    <property type="molecule type" value="Genomic_DNA"/>
</dbReference>
<evidence type="ECO:0000313" key="5">
    <source>
        <dbReference type="Proteomes" id="UP000810292"/>
    </source>
</evidence>
<evidence type="ECO:0000256" key="1">
    <source>
        <dbReference type="ARBA" id="ARBA00023125"/>
    </source>
</evidence>
<gene>
    <name evidence="4" type="ORF">IAA72_08605</name>
</gene>
<keyword evidence="1" id="KW-0238">DNA-binding</keyword>
<dbReference type="PROSITE" id="PS51898">
    <property type="entry name" value="TYR_RECOMBINASE"/>
    <property type="match status" value="1"/>
</dbReference>
<dbReference type="SUPFAM" id="SSF56349">
    <property type="entry name" value="DNA breaking-rejoining enzymes"/>
    <property type="match status" value="1"/>
</dbReference>
<dbReference type="InterPro" id="IPR010998">
    <property type="entry name" value="Integrase_recombinase_N"/>
</dbReference>
<organism evidence="4 5">
    <name type="scientific">Candidatus Ornithospirochaeta stercoravium</name>
    <dbReference type="NCBI Taxonomy" id="2840897"/>
    <lineage>
        <taxon>Bacteria</taxon>
        <taxon>Pseudomonadati</taxon>
        <taxon>Spirochaetota</taxon>
        <taxon>Spirochaetia</taxon>
        <taxon>Spirochaetales</taxon>
        <taxon>Spirochaetaceae</taxon>
        <taxon>Spirochaetaceae incertae sedis</taxon>
        <taxon>Candidatus Ornithospirochaeta</taxon>
    </lineage>
</organism>
<feature type="domain" description="Tyr recombinase" evidence="3">
    <location>
        <begin position="88"/>
        <end position="256"/>
    </location>
</feature>
<dbReference type="Pfam" id="PF00589">
    <property type="entry name" value="Phage_integrase"/>
    <property type="match status" value="1"/>
</dbReference>
<name>A0A9D9IDL6_9SPIO</name>
<dbReference type="InterPro" id="IPR013762">
    <property type="entry name" value="Integrase-like_cat_sf"/>
</dbReference>
<dbReference type="PANTHER" id="PTHR30349">
    <property type="entry name" value="PHAGE INTEGRASE-RELATED"/>
    <property type="match status" value="1"/>
</dbReference>
<protein>
    <submittedName>
        <fullName evidence="4">Tyrosine-type recombinase/integrase</fullName>
    </submittedName>
</protein>
<dbReference type="PANTHER" id="PTHR30349:SF89">
    <property type="entry name" value="INTEGRASE_RECOMBINASE"/>
    <property type="match status" value="1"/>
</dbReference>
<proteinExistence type="predicted"/>
<keyword evidence="2" id="KW-0233">DNA recombination</keyword>
<evidence type="ECO:0000259" key="3">
    <source>
        <dbReference type="PROSITE" id="PS51898"/>
    </source>
</evidence>
<dbReference type="InterPro" id="IPR011010">
    <property type="entry name" value="DNA_brk_join_enz"/>
</dbReference>
<accession>A0A9D9IDL6</accession>
<dbReference type="GO" id="GO:0015074">
    <property type="term" value="P:DNA integration"/>
    <property type="evidence" value="ECO:0007669"/>
    <property type="project" value="InterPro"/>
</dbReference>
<dbReference type="Proteomes" id="UP000810292">
    <property type="component" value="Unassembled WGS sequence"/>
</dbReference>
<sequence length="260" mass="30928">MNETKDINGFRNWMKGKNLSIATIETYEHAIRFFYEQGYSMTTAELCRWKEEEQQRVSAGTVTLRIHALNKYAEYLHMRFRLKPLKVEIPDYVDDELTTSMYQKLLEGLLKDRDDEWYCIVKLLACTGMRISEAVQVKDSHIRQGYIDIIGKGDKIRRVWFPASLRKTLEGRMKQGFIIRPSQRYIRAKFHKLAEKYGIPKRPMHPHAFRAFFARKVYEKCKDLQFLQKLMGHASVKTTMRYLRKSSKGMKRRISKIVDW</sequence>
<reference evidence="4" key="2">
    <citation type="journal article" date="2021" name="PeerJ">
        <title>Extensive microbial diversity within the chicken gut microbiome revealed by metagenomics and culture.</title>
        <authorList>
            <person name="Gilroy R."/>
            <person name="Ravi A."/>
            <person name="Getino M."/>
            <person name="Pursley I."/>
            <person name="Horton D.L."/>
            <person name="Alikhan N.F."/>
            <person name="Baker D."/>
            <person name="Gharbi K."/>
            <person name="Hall N."/>
            <person name="Watson M."/>
            <person name="Adriaenssens E.M."/>
            <person name="Foster-Nyarko E."/>
            <person name="Jarju S."/>
            <person name="Secka A."/>
            <person name="Antonio M."/>
            <person name="Oren A."/>
            <person name="Chaudhuri R.R."/>
            <person name="La Ragione R."/>
            <person name="Hildebrand F."/>
            <person name="Pallen M.J."/>
        </authorList>
    </citation>
    <scope>NUCLEOTIDE SEQUENCE</scope>
    <source>
        <strain evidence="4">14700</strain>
    </source>
</reference>
<evidence type="ECO:0000256" key="2">
    <source>
        <dbReference type="ARBA" id="ARBA00023172"/>
    </source>
</evidence>
<reference evidence="4" key="1">
    <citation type="submission" date="2020-10" db="EMBL/GenBank/DDBJ databases">
        <authorList>
            <person name="Gilroy R."/>
        </authorList>
    </citation>
    <scope>NUCLEOTIDE SEQUENCE</scope>
    <source>
        <strain evidence="4">14700</strain>
    </source>
</reference>
<dbReference type="InterPro" id="IPR002104">
    <property type="entry name" value="Integrase_catalytic"/>
</dbReference>
<dbReference type="Gene3D" id="1.10.150.130">
    <property type="match status" value="1"/>
</dbReference>
<dbReference type="AlphaFoldDB" id="A0A9D9IDL6"/>